<comment type="caution">
    <text evidence="1">The sequence shown here is derived from an EMBL/GenBank/DDBJ whole genome shotgun (WGS) entry which is preliminary data.</text>
</comment>
<proteinExistence type="predicted"/>
<protein>
    <submittedName>
        <fullName evidence="1">Uncharacterized protein</fullName>
    </submittedName>
</protein>
<sequence length="110" mass="12672">MAQEGVKCCRKQGLPRRIGYFATGRIELHAERIANPQILLIVPQDNLFLPQGSYIWRRRALNGEKSFFQALPILALTQKPFSGYCSCSFYLEWNCYCFYIGISLAPIFLM</sequence>
<organism evidence="1 2">
    <name type="scientific">Labilibaculum manganireducens</name>
    <dbReference type="NCBI Taxonomy" id="1940525"/>
    <lineage>
        <taxon>Bacteria</taxon>
        <taxon>Pseudomonadati</taxon>
        <taxon>Bacteroidota</taxon>
        <taxon>Bacteroidia</taxon>
        <taxon>Marinilabiliales</taxon>
        <taxon>Marinifilaceae</taxon>
        <taxon>Labilibaculum</taxon>
    </lineage>
</organism>
<dbReference type="Proteomes" id="UP000233618">
    <property type="component" value="Unassembled WGS sequence"/>
</dbReference>
<gene>
    <name evidence="1" type="ORF">BZG01_10130</name>
</gene>
<dbReference type="AlphaFoldDB" id="A0A2N3I8K8"/>
<dbReference type="EMBL" id="MVDE01000013">
    <property type="protein sequence ID" value="PKQ66629.1"/>
    <property type="molecule type" value="Genomic_DNA"/>
</dbReference>
<evidence type="ECO:0000313" key="1">
    <source>
        <dbReference type="EMBL" id="PKQ66629.1"/>
    </source>
</evidence>
<reference evidence="1 2" key="1">
    <citation type="journal article" date="2017" name="Front. Microbiol.">
        <title>Labilibaculum manganireducens gen. nov., sp. nov. and Labilibaculum filiforme sp. nov., Novel Bacteroidetes Isolated from Subsurface Sediments of the Baltic Sea.</title>
        <authorList>
            <person name="Vandieken V."/>
            <person name="Marshall I.P."/>
            <person name="Niemann H."/>
            <person name="Engelen B."/>
            <person name="Cypionka H."/>
        </authorList>
    </citation>
    <scope>NUCLEOTIDE SEQUENCE [LARGE SCALE GENOMIC DNA]</scope>
    <source>
        <strain evidence="1 2">59.10-2M</strain>
    </source>
</reference>
<accession>A0A2N3I8K8</accession>
<keyword evidence="2" id="KW-1185">Reference proteome</keyword>
<name>A0A2N3I8K8_9BACT</name>
<evidence type="ECO:0000313" key="2">
    <source>
        <dbReference type="Proteomes" id="UP000233618"/>
    </source>
</evidence>